<dbReference type="Proteomes" id="UP000319466">
    <property type="component" value="Segment"/>
</dbReference>
<name>A0A513ZZV0_9CAUD</name>
<protein>
    <submittedName>
        <fullName evidence="2">Putative cell wall hydrolase</fullName>
    </submittedName>
</protein>
<evidence type="ECO:0000313" key="2">
    <source>
        <dbReference type="EMBL" id="QDH46549.1"/>
    </source>
</evidence>
<accession>A0A513ZZV0</accession>
<sequence>MDFASALLCLTLAIFKEAEGEGLENMRVVGDVIINRVQNDQFPKDVCSVVLQRKQFSWANGLRDRSIGSLVDVQANTLLKIGMDDIRLNAYRDSEAVARYVLSKDYKTKYKFLYFYSGKKRPHWAKNKQGLKKGRNTFVR</sequence>
<dbReference type="Gene3D" id="1.10.10.2520">
    <property type="entry name" value="Cell wall hydrolase SleB, domain 1"/>
    <property type="match status" value="1"/>
</dbReference>
<dbReference type="GO" id="GO:0016787">
    <property type="term" value="F:hydrolase activity"/>
    <property type="evidence" value="ECO:0007669"/>
    <property type="project" value="UniProtKB-KW"/>
</dbReference>
<organism evidence="2 3">
    <name type="scientific">Aeromonas phage LAh_6</name>
    <dbReference type="NCBI Taxonomy" id="2591030"/>
    <lineage>
        <taxon>Viruses</taxon>
        <taxon>Duplodnaviria</taxon>
        <taxon>Heunggongvirae</taxon>
        <taxon>Uroviricota</taxon>
        <taxon>Caudoviricetes</taxon>
        <taxon>Grimontviridae</taxon>
        <taxon>Lahexavirus</taxon>
        <taxon>Lahexavirus LAh6</taxon>
    </lineage>
</organism>
<keyword evidence="2" id="KW-0378">Hydrolase</keyword>
<feature type="domain" description="Cell wall hydrolase SleB" evidence="1">
    <location>
        <begin position="20"/>
        <end position="135"/>
    </location>
</feature>
<proteinExistence type="predicted"/>
<dbReference type="InterPro" id="IPR042047">
    <property type="entry name" value="SleB_dom1"/>
</dbReference>
<evidence type="ECO:0000259" key="1">
    <source>
        <dbReference type="Pfam" id="PF07486"/>
    </source>
</evidence>
<dbReference type="InterPro" id="IPR011105">
    <property type="entry name" value="Cell_wall_hydrolase_SleB"/>
</dbReference>
<gene>
    <name evidence="2" type="ORF">LAh6_154</name>
</gene>
<keyword evidence="3" id="KW-1185">Reference proteome</keyword>
<dbReference type="Pfam" id="PF07486">
    <property type="entry name" value="Hydrolase_2"/>
    <property type="match status" value="1"/>
</dbReference>
<dbReference type="EMBL" id="MK838112">
    <property type="protein sequence ID" value="QDH46549.1"/>
    <property type="molecule type" value="Genomic_DNA"/>
</dbReference>
<evidence type="ECO:0000313" key="3">
    <source>
        <dbReference type="Proteomes" id="UP000319466"/>
    </source>
</evidence>
<reference evidence="2 3" key="1">
    <citation type="submission" date="2019-04" db="EMBL/GenBank/DDBJ databases">
        <title>Novel bacteriophages capable of disrupting biofilms from clinical strains of Aeromonas hydrophila with intrinsic antibiotic resistance.</title>
        <authorList>
            <person name="Kabwe M."/>
            <person name="Brown T.L."/>
            <person name="Speirs L."/>
            <person name="Ku H."/>
            <person name="Leach M."/>
            <person name="Chan H.T."/>
            <person name="Petrovski S."/>
            <person name="Lock P."/>
            <person name="Tucci J."/>
        </authorList>
    </citation>
    <scope>NUCLEOTIDE SEQUENCE [LARGE SCALE GENOMIC DNA]</scope>
</reference>